<name>A0A177MUY7_9GAMM</name>
<dbReference type="STRING" id="980561.A1359_02170"/>
<evidence type="ECO:0008006" key="3">
    <source>
        <dbReference type="Google" id="ProtNLM"/>
    </source>
</evidence>
<evidence type="ECO:0000313" key="2">
    <source>
        <dbReference type="Proteomes" id="UP000078476"/>
    </source>
</evidence>
<proteinExistence type="predicted"/>
<reference evidence="1 2" key="1">
    <citation type="submission" date="2016-03" db="EMBL/GenBank/DDBJ databases">
        <authorList>
            <person name="Ploux O."/>
        </authorList>
    </citation>
    <scope>NUCLEOTIDE SEQUENCE [LARGE SCALE GENOMIC DNA]</scope>
    <source>
        <strain evidence="1 2">R-45370</strain>
    </source>
</reference>
<dbReference type="AlphaFoldDB" id="A0A177MUY7"/>
<organism evidence="1 2">
    <name type="scientific">Methylomonas lenta</name>
    <dbReference type="NCBI Taxonomy" id="980561"/>
    <lineage>
        <taxon>Bacteria</taxon>
        <taxon>Pseudomonadati</taxon>
        <taxon>Pseudomonadota</taxon>
        <taxon>Gammaproteobacteria</taxon>
        <taxon>Methylococcales</taxon>
        <taxon>Methylococcaceae</taxon>
        <taxon>Methylomonas</taxon>
    </lineage>
</organism>
<protein>
    <recommendedName>
        <fullName evidence="3">Transcriptional regulator, AbiEi antitoxin, Type IV TA system</fullName>
    </recommendedName>
</protein>
<evidence type="ECO:0000313" key="1">
    <source>
        <dbReference type="EMBL" id="OAI09345.1"/>
    </source>
</evidence>
<keyword evidence="2" id="KW-1185">Reference proteome</keyword>
<dbReference type="OrthoDB" id="583588at2"/>
<dbReference type="RefSeq" id="WP_066988287.1">
    <property type="nucleotide sequence ID" value="NZ_LUUI01000171.1"/>
</dbReference>
<accession>A0A177MUY7</accession>
<dbReference type="EMBL" id="LUUI01000171">
    <property type="protein sequence ID" value="OAI09345.1"/>
    <property type="molecule type" value="Genomic_DNA"/>
</dbReference>
<gene>
    <name evidence="1" type="ORF">A1359_02170</name>
</gene>
<sequence length="198" mass="22952">MPKVNELQEHIQPGQVYRRADLAKWSNAVDRHLQQLVSKGVIQKLAGGVYYCPKKTAFGDAPPEDETLIRAFLKDEHFYMASLNAYNSLGVGTTQLYNEKLVYNHKRDGRHTLNGRHFYFLKRPRFPEESSQEFLLVDLINNLHFLAEDKESVLNSVAEKVRSMDKVKLMKTVQEYAGARTQSFFEKLFRSEEMKHAV</sequence>
<comment type="caution">
    <text evidence="1">The sequence shown here is derived from an EMBL/GenBank/DDBJ whole genome shotgun (WGS) entry which is preliminary data.</text>
</comment>
<dbReference type="Proteomes" id="UP000078476">
    <property type="component" value="Unassembled WGS sequence"/>
</dbReference>